<proteinExistence type="predicted"/>
<dbReference type="Proteomes" id="UP001642540">
    <property type="component" value="Unassembled WGS sequence"/>
</dbReference>
<reference evidence="2 3" key="1">
    <citation type="submission" date="2024-08" db="EMBL/GenBank/DDBJ databases">
        <authorList>
            <person name="Cucini C."/>
            <person name="Frati F."/>
        </authorList>
    </citation>
    <scope>NUCLEOTIDE SEQUENCE [LARGE SCALE GENOMIC DNA]</scope>
</reference>
<dbReference type="InterPro" id="IPR045034">
    <property type="entry name" value="O-acyltransferase_WSD1-like"/>
</dbReference>
<keyword evidence="3" id="KW-1185">Reference proteome</keyword>
<sequence length="499" mass="57252">MFNVIVNRILTGFYYFFGFLYILLFQLSIIPLWLPVFVLRQIAILTAKWRRDFGRPLSPTDALLAEDVTKKHTGSAMILLTLKGIISAKELRVLFTKNVIEHRHPKQLQFPELKQYQTKHFGFIFYRDDPDFKIENYIHPDVSQQRDPDFRSYETILETVSYRPYPPKRSAWEMFVLPNYKDPKLQYDDDEKEPKTLVVLRIHHTQIDGYSLLSLLITGLGRKTSYVTPKPKTLQNTEVLNVSNPLPKFIEGFVNLQKGYLHNISFKRWLVSSNRNPQSVGKVHHRMCPSISKDLVKKIAQRYNVRIPSVLMAIVTQNLERVLVKSKNMPSHAFASYGIPMPNHPGSLTLHVKVGCVSLSLLKKNLVVRMKEMNAEFLKLRDDPTTEVIRYLGSLFGSLFPRMTKFFLRNSAYVPFSITNFAGDTEGFTIGGRECLNLTGTCGPHEDISDALIVFMGHKDHINVSICVNDNLLSGDEAEEVIQGVWNDFNAVVKQVLQC</sequence>
<accession>A0ABP1RN13</accession>
<name>A0ABP1RN13_9HEXA</name>
<evidence type="ECO:0000256" key="1">
    <source>
        <dbReference type="SAM" id="Phobius"/>
    </source>
</evidence>
<evidence type="ECO:0008006" key="4">
    <source>
        <dbReference type="Google" id="ProtNLM"/>
    </source>
</evidence>
<dbReference type="PANTHER" id="PTHR31650">
    <property type="entry name" value="O-ACYLTRANSFERASE (WSD1-LIKE) FAMILY PROTEIN"/>
    <property type="match status" value="1"/>
</dbReference>
<keyword evidence="1" id="KW-0812">Transmembrane</keyword>
<dbReference type="PANTHER" id="PTHR31650:SF1">
    <property type="entry name" value="WAX ESTER SYNTHASE_DIACYLGLYCEROL ACYLTRANSFERASE 4-RELATED"/>
    <property type="match status" value="1"/>
</dbReference>
<comment type="caution">
    <text evidence="2">The sequence shown here is derived from an EMBL/GenBank/DDBJ whole genome shotgun (WGS) entry which is preliminary data.</text>
</comment>
<evidence type="ECO:0000313" key="3">
    <source>
        <dbReference type="Proteomes" id="UP001642540"/>
    </source>
</evidence>
<dbReference type="EMBL" id="CAXLJM020000086">
    <property type="protein sequence ID" value="CAL8131303.1"/>
    <property type="molecule type" value="Genomic_DNA"/>
</dbReference>
<evidence type="ECO:0000313" key="2">
    <source>
        <dbReference type="EMBL" id="CAL8131303.1"/>
    </source>
</evidence>
<keyword evidence="1" id="KW-1133">Transmembrane helix</keyword>
<keyword evidence="1" id="KW-0472">Membrane</keyword>
<organism evidence="2 3">
    <name type="scientific">Orchesella dallaii</name>
    <dbReference type="NCBI Taxonomy" id="48710"/>
    <lineage>
        <taxon>Eukaryota</taxon>
        <taxon>Metazoa</taxon>
        <taxon>Ecdysozoa</taxon>
        <taxon>Arthropoda</taxon>
        <taxon>Hexapoda</taxon>
        <taxon>Collembola</taxon>
        <taxon>Entomobryomorpha</taxon>
        <taxon>Entomobryoidea</taxon>
        <taxon>Orchesellidae</taxon>
        <taxon>Orchesellinae</taxon>
        <taxon>Orchesella</taxon>
    </lineage>
</organism>
<feature type="transmembrane region" description="Helical" evidence="1">
    <location>
        <begin position="12"/>
        <end position="34"/>
    </location>
</feature>
<protein>
    <recommendedName>
        <fullName evidence="4">Diacylglycerol O-acyltransferase</fullName>
    </recommendedName>
</protein>
<gene>
    <name evidence="2" type="ORF">ODALV1_LOCUS24119</name>
</gene>